<dbReference type="PANTHER" id="PTHR30050">
    <property type="entry name" value="CHROMOSOMAL REPLICATION INITIATOR PROTEIN DNAA"/>
    <property type="match status" value="1"/>
</dbReference>
<dbReference type="InterPro" id="IPR010921">
    <property type="entry name" value="Trp_repressor/repl_initiator"/>
</dbReference>
<proteinExistence type="predicted"/>
<protein>
    <recommendedName>
        <fullName evidence="1">Chromosomal replication initiator DnaA C-terminal domain-containing protein</fullName>
    </recommendedName>
</protein>
<gene>
    <name evidence="2" type="ORF">S01H1_44888</name>
</gene>
<dbReference type="GO" id="GO:0006270">
    <property type="term" value="P:DNA replication initiation"/>
    <property type="evidence" value="ECO:0007669"/>
    <property type="project" value="InterPro"/>
</dbReference>
<dbReference type="CDD" id="cd06571">
    <property type="entry name" value="Bac_DnaA_C"/>
    <property type="match status" value="1"/>
</dbReference>
<accession>X0VEX4</accession>
<dbReference type="InterPro" id="IPR013159">
    <property type="entry name" value="DnaA_C"/>
</dbReference>
<dbReference type="PROSITE" id="PS01008">
    <property type="entry name" value="DNAA"/>
    <property type="match status" value="1"/>
</dbReference>
<dbReference type="Gene3D" id="1.10.1750.10">
    <property type="match status" value="1"/>
</dbReference>
<evidence type="ECO:0000259" key="1">
    <source>
        <dbReference type="SMART" id="SM00760"/>
    </source>
</evidence>
<dbReference type="AlphaFoldDB" id="X0VEX4"/>
<dbReference type="GO" id="GO:0006275">
    <property type="term" value="P:regulation of DNA replication"/>
    <property type="evidence" value="ECO:0007669"/>
    <property type="project" value="InterPro"/>
</dbReference>
<evidence type="ECO:0000313" key="2">
    <source>
        <dbReference type="EMBL" id="GAG10998.1"/>
    </source>
</evidence>
<sequence length="127" mass="14734">LMKNIIKIGTYASLNQRTIKISTVKSFMKGKNKIEIDIDDIKSIIAEYFNISVMDLVSDKKRRSYSYPRQLAMYLARKYTRLSFKEIGTSFGNKDHSTVIYAVQRIGKCKEQKNVRDDLMKIENLLG</sequence>
<dbReference type="PANTHER" id="PTHR30050:SF2">
    <property type="entry name" value="CHROMOSOMAL REPLICATION INITIATOR PROTEIN DNAA"/>
    <property type="match status" value="1"/>
</dbReference>
<comment type="caution">
    <text evidence="2">The sequence shown here is derived from an EMBL/GenBank/DDBJ whole genome shotgun (WGS) entry which is preliminary data.</text>
</comment>
<name>X0VEX4_9ZZZZ</name>
<dbReference type="GO" id="GO:0005886">
    <property type="term" value="C:plasma membrane"/>
    <property type="evidence" value="ECO:0007669"/>
    <property type="project" value="TreeGrafter"/>
</dbReference>
<feature type="non-terminal residue" evidence="2">
    <location>
        <position position="1"/>
    </location>
</feature>
<organism evidence="2">
    <name type="scientific">marine sediment metagenome</name>
    <dbReference type="NCBI Taxonomy" id="412755"/>
    <lineage>
        <taxon>unclassified sequences</taxon>
        <taxon>metagenomes</taxon>
        <taxon>ecological metagenomes</taxon>
    </lineage>
</organism>
<dbReference type="GO" id="GO:0005524">
    <property type="term" value="F:ATP binding"/>
    <property type="evidence" value="ECO:0007669"/>
    <property type="project" value="InterPro"/>
</dbReference>
<reference evidence="2" key="1">
    <citation type="journal article" date="2014" name="Front. Microbiol.">
        <title>High frequency of phylogenetically diverse reductive dehalogenase-homologous genes in deep subseafloor sedimentary metagenomes.</title>
        <authorList>
            <person name="Kawai M."/>
            <person name="Futagami T."/>
            <person name="Toyoda A."/>
            <person name="Takaki Y."/>
            <person name="Nishi S."/>
            <person name="Hori S."/>
            <person name="Arai W."/>
            <person name="Tsubouchi T."/>
            <person name="Morono Y."/>
            <person name="Uchiyama I."/>
            <person name="Ito T."/>
            <person name="Fujiyama A."/>
            <person name="Inagaki F."/>
            <person name="Takami H."/>
        </authorList>
    </citation>
    <scope>NUCLEOTIDE SEQUENCE</scope>
    <source>
        <strain evidence="2">Expedition CK06-06</strain>
    </source>
</reference>
<dbReference type="Pfam" id="PF08299">
    <property type="entry name" value="Bac_DnaA_C"/>
    <property type="match status" value="1"/>
</dbReference>
<dbReference type="SUPFAM" id="SSF48295">
    <property type="entry name" value="TrpR-like"/>
    <property type="match status" value="1"/>
</dbReference>
<dbReference type="EMBL" id="BARS01028653">
    <property type="protein sequence ID" value="GAG10998.1"/>
    <property type="molecule type" value="Genomic_DNA"/>
</dbReference>
<dbReference type="InterPro" id="IPR018312">
    <property type="entry name" value="Chromosome_initiator_DnaA_CS"/>
</dbReference>
<dbReference type="SMART" id="SM00760">
    <property type="entry name" value="Bac_DnaA_C"/>
    <property type="match status" value="1"/>
</dbReference>
<dbReference type="GO" id="GO:0003688">
    <property type="term" value="F:DNA replication origin binding"/>
    <property type="evidence" value="ECO:0007669"/>
    <property type="project" value="InterPro"/>
</dbReference>
<feature type="domain" description="Chromosomal replication initiator DnaA C-terminal" evidence="1">
    <location>
        <begin position="37"/>
        <end position="106"/>
    </location>
</feature>